<dbReference type="PANTHER" id="PTHR30290:SF9">
    <property type="entry name" value="OLIGOPEPTIDE-BINDING PROTEIN APPA"/>
    <property type="match status" value="1"/>
</dbReference>
<keyword evidence="4" id="KW-1133">Transmembrane helix</keyword>
<dbReference type="GO" id="GO:1904680">
    <property type="term" value="F:peptide transmembrane transporter activity"/>
    <property type="evidence" value="ECO:0007669"/>
    <property type="project" value="TreeGrafter"/>
</dbReference>
<gene>
    <name evidence="6" type="ORF">A3B74_01160</name>
</gene>
<keyword evidence="4" id="KW-0472">Membrane</keyword>
<feature type="domain" description="Solute-binding protein family 5" evidence="5">
    <location>
        <begin position="136"/>
        <end position="506"/>
    </location>
</feature>
<evidence type="ECO:0000256" key="4">
    <source>
        <dbReference type="SAM" id="Phobius"/>
    </source>
</evidence>
<evidence type="ECO:0000256" key="3">
    <source>
        <dbReference type="ARBA" id="ARBA00022729"/>
    </source>
</evidence>
<evidence type="ECO:0000256" key="1">
    <source>
        <dbReference type="ARBA" id="ARBA00005695"/>
    </source>
</evidence>
<dbReference type="GO" id="GO:0042597">
    <property type="term" value="C:periplasmic space"/>
    <property type="evidence" value="ECO:0007669"/>
    <property type="project" value="UniProtKB-ARBA"/>
</dbReference>
<keyword evidence="3" id="KW-0732">Signal</keyword>
<dbReference type="InterPro" id="IPR039424">
    <property type="entry name" value="SBP_5"/>
</dbReference>
<organism evidence="6 7">
    <name type="scientific">Candidatus Kerfeldbacteria bacterium RIFCSPHIGHO2_02_FULL_42_14</name>
    <dbReference type="NCBI Taxonomy" id="1798540"/>
    <lineage>
        <taxon>Bacteria</taxon>
        <taxon>Candidatus Kerfeldiibacteriota</taxon>
    </lineage>
</organism>
<dbReference type="InterPro" id="IPR000914">
    <property type="entry name" value="SBP_5_dom"/>
</dbReference>
<dbReference type="SUPFAM" id="SSF53850">
    <property type="entry name" value="Periplasmic binding protein-like II"/>
    <property type="match status" value="1"/>
</dbReference>
<protein>
    <recommendedName>
        <fullName evidence="5">Solute-binding protein family 5 domain-containing protein</fullName>
    </recommendedName>
</protein>
<name>A0A1G2ATT3_9BACT</name>
<keyword evidence="4" id="KW-0812">Transmembrane</keyword>
<feature type="transmembrane region" description="Helical" evidence="4">
    <location>
        <begin position="59"/>
        <end position="81"/>
    </location>
</feature>
<proteinExistence type="inferred from homology"/>
<dbReference type="Gene3D" id="3.40.190.10">
    <property type="entry name" value="Periplasmic binding protein-like II"/>
    <property type="match status" value="1"/>
</dbReference>
<evidence type="ECO:0000256" key="2">
    <source>
        <dbReference type="ARBA" id="ARBA00022448"/>
    </source>
</evidence>
<comment type="similarity">
    <text evidence="1">Belongs to the bacterial solute-binding protein 5 family.</text>
</comment>
<sequence>MRFSLFKLFSAFKQRKELRKHRETTDVNRKLVFAQSPLRIPRFAQLKYLFVVFSPRERLSFFLAFFIFVAALLGIGTRYYLRNTFVVPIAGGEYSEALVGKPEYVNPILSQTSDVDADITRLVFSSLFTFDVNQNLIPDLVNTYALSEDQRTYTFYLRQDATWHDGVTLTADDVIFTILSIQDPEFQSPLLPSLRGVQVNKIDDFTFNMTLTEPFAPFLSGFTFGILPEHLWYDIPPANARLAQLNLKPIGSGLFRFDTLVKDKAGVITSYTLVRNDSYYGQKPYLERVHFALFPDIFSALEAIRKKEVDGLGFIPKSERNILVNKNKNLEFYSLHLPQYSAVFFNQKNSLLADKQIRKALVYGFDRERIIREALVGDGDVIYTPILPGYIGHNAEVEKYGYDPERAKKILDEAGWVFLDGDAVRHKNGKELAFAITTVDQPEYVATANILKESWEKLAIRVELNIISQAEMQSKIIKPRAYEALLFGEIVGIDPDPYPFWHSSQSKHPGLNLAVFFNKNVDKLLEEARKTSDAEQRRLKYLHFQNILADELPAIFLYNPFYTYAVSQDVRGVASRYITTPSDRFRDIVEWYRKTERQWKTSP</sequence>
<evidence type="ECO:0000313" key="7">
    <source>
        <dbReference type="Proteomes" id="UP000177165"/>
    </source>
</evidence>
<keyword evidence="2" id="KW-0813">Transport</keyword>
<dbReference type="Gene3D" id="3.90.76.10">
    <property type="entry name" value="Dipeptide-binding Protein, Domain 1"/>
    <property type="match status" value="1"/>
</dbReference>
<dbReference type="InterPro" id="IPR030678">
    <property type="entry name" value="Peptide/Ni-bd"/>
</dbReference>
<dbReference type="Gene3D" id="3.10.105.10">
    <property type="entry name" value="Dipeptide-binding Protein, Domain 3"/>
    <property type="match status" value="1"/>
</dbReference>
<dbReference type="AlphaFoldDB" id="A0A1G2ATT3"/>
<evidence type="ECO:0000313" key="6">
    <source>
        <dbReference type="EMBL" id="OGY79430.1"/>
    </source>
</evidence>
<dbReference type="PIRSF" id="PIRSF002741">
    <property type="entry name" value="MppA"/>
    <property type="match status" value="1"/>
</dbReference>
<dbReference type="STRING" id="1798540.A3B74_01160"/>
<dbReference type="GO" id="GO:0015833">
    <property type="term" value="P:peptide transport"/>
    <property type="evidence" value="ECO:0007669"/>
    <property type="project" value="TreeGrafter"/>
</dbReference>
<evidence type="ECO:0000259" key="5">
    <source>
        <dbReference type="Pfam" id="PF00496"/>
    </source>
</evidence>
<dbReference type="Pfam" id="PF00496">
    <property type="entry name" value="SBP_bac_5"/>
    <property type="match status" value="1"/>
</dbReference>
<comment type="caution">
    <text evidence="6">The sequence shown here is derived from an EMBL/GenBank/DDBJ whole genome shotgun (WGS) entry which is preliminary data.</text>
</comment>
<dbReference type="GO" id="GO:0043190">
    <property type="term" value="C:ATP-binding cassette (ABC) transporter complex"/>
    <property type="evidence" value="ECO:0007669"/>
    <property type="project" value="InterPro"/>
</dbReference>
<dbReference type="Proteomes" id="UP000177165">
    <property type="component" value="Unassembled WGS sequence"/>
</dbReference>
<reference evidence="6 7" key="1">
    <citation type="journal article" date="2016" name="Nat. Commun.">
        <title>Thousands of microbial genomes shed light on interconnected biogeochemical processes in an aquifer system.</title>
        <authorList>
            <person name="Anantharaman K."/>
            <person name="Brown C.T."/>
            <person name="Hug L.A."/>
            <person name="Sharon I."/>
            <person name="Castelle C.J."/>
            <person name="Probst A.J."/>
            <person name="Thomas B.C."/>
            <person name="Singh A."/>
            <person name="Wilkins M.J."/>
            <person name="Karaoz U."/>
            <person name="Brodie E.L."/>
            <person name="Williams K.H."/>
            <person name="Hubbard S.S."/>
            <person name="Banfield J.F."/>
        </authorList>
    </citation>
    <scope>NUCLEOTIDE SEQUENCE [LARGE SCALE GENOMIC DNA]</scope>
</reference>
<dbReference type="PANTHER" id="PTHR30290">
    <property type="entry name" value="PERIPLASMIC BINDING COMPONENT OF ABC TRANSPORTER"/>
    <property type="match status" value="1"/>
</dbReference>
<accession>A0A1G2ATT3</accession>
<dbReference type="EMBL" id="MHKB01000009">
    <property type="protein sequence ID" value="OGY79430.1"/>
    <property type="molecule type" value="Genomic_DNA"/>
</dbReference>